<dbReference type="Proteomes" id="UP000695000">
    <property type="component" value="Unplaced"/>
</dbReference>
<evidence type="ECO:0000256" key="2">
    <source>
        <dbReference type="SAM" id="Coils"/>
    </source>
</evidence>
<proteinExistence type="predicted"/>
<feature type="coiled-coil region" evidence="2">
    <location>
        <begin position="274"/>
        <end position="308"/>
    </location>
</feature>
<dbReference type="GeneID" id="108563787"/>
<name>A0ABM1MU08_NICVS</name>
<organism evidence="4 5">
    <name type="scientific">Nicrophorus vespilloides</name>
    <name type="common">Boreal carrion beetle</name>
    <dbReference type="NCBI Taxonomy" id="110193"/>
    <lineage>
        <taxon>Eukaryota</taxon>
        <taxon>Metazoa</taxon>
        <taxon>Ecdysozoa</taxon>
        <taxon>Arthropoda</taxon>
        <taxon>Hexapoda</taxon>
        <taxon>Insecta</taxon>
        <taxon>Pterygota</taxon>
        <taxon>Neoptera</taxon>
        <taxon>Endopterygota</taxon>
        <taxon>Coleoptera</taxon>
        <taxon>Polyphaga</taxon>
        <taxon>Staphyliniformia</taxon>
        <taxon>Silphidae</taxon>
        <taxon>Nicrophorinae</taxon>
        <taxon>Nicrophorus</taxon>
    </lineage>
</organism>
<dbReference type="InterPro" id="IPR049258">
    <property type="entry name" value="ODAD1_CC"/>
</dbReference>
<dbReference type="PANTHER" id="PTHR21694">
    <property type="entry name" value="COILED-COIL DOMAIN-CONTAINING PROTEIN 63"/>
    <property type="match status" value="1"/>
</dbReference>
<keyword evidence="4" id="KW-1185">Reference proteome</keyword>
<dbReference type="Pfam" id="PF21773">
    <property type="entry name" value="ODAD1_CC"/>
    <property type="match status" value="1"/>
</dbReference>
<accession>A0ABM1MU08</accession>
<feature type="coiled-coil region" evidence="2">
    <location>
        <begin position="332"/>
        <end position="405"/>
    </location>
</feature>
<feature type="domain" description="ODAD1 central coiled coil region" evidence="3">
    <location>
        <begin position="146"/>
        <end position="425"/>
    </location>
</feature>
<dbReference type="PANTHER" id="PTHR21694:SF18">
    <property type="entry name" value="COILED-COIL DOMAIN-CONTAINING PROTEIN 63"/>
    <property type="match status" value="1"/>
</dbReference>
<evidence type="ECO:0000313" key="5">
    <source>
        <dbReference type="RefSeq" id="XP_017778058.1"/>
    </source>
</evidence>
<protein>
    <submittedName>
        <fullName evidence="5">Outer dynein arm protein 1-like</fullName>
    </submittedName>
</protein>
<evidence type="ECO:0000259" key="3">
    <source>
        <dbReference type="Pfam" id="PF21773"/>
    </source>
</evidence>
<dbReference type="InterPro" id="IPR051876">
    <property type="entry name" value="ODA-DC/CCD"/>
</dbReference>
<reference evidence="5" key="1">
    <citation type="submission" date="2025-08" db="UniProtKB">
        <authorList>
            <consortium name="RefSeq"/>
        </authorList>
    </citation>
    <scope>IDENTIFICATION</scope>
    <source>
        <tissue evidence="5">Whole Larva</tissue>
    </source>
</reference>
<gene>
    <name evidence="5" type="primary">LOC108563787</name>
</gene>
<keyword evidence="1 2" id="KW-0175">Coiled coil</keyword>
<evidence type="ECO:0000256" key="1">
    <source>
        <dbReference type="ARBA" id="ARBA00023054"/>
    </source>
</evidence>
<evidence type="ECO:0000313" key="4">
    <source>
        <dbReference type="Proteomes" id="UP000695000"/>
    </source>
</evidence>
<dbReference type="RefSeq" id="XP_017778058.1">
    <property type="nucleotide sequence ID" value="XM_017922569.1"/>
</dbReference>
<sequence>MASKEKKNLTPEEKFKLELQTETELLRLQRQYHILERDRNTFTGSNSGGLSKQRKVIDILQREYNEILTDLSVAASEANAKNDAKIADNLRTLLKEHNSFVSDIKREKAYLSELDVQITLAKKGIVELKSSQVTDIQCTQRVLEGQRTLEALENKLDIATKRFCMTLTENRKLRQEIDHLLKDRSHFNKLWDKLVTSLAQGKKFMLDLIEQATIAYDQREEWCQKLQTLRTRALSEYTAHVQEMTEMQRGIDNETKLQEFLSIKGQKRIMKNLLAKEHLKREQQKKDMQELLEKYNNIVEQIKSFTGESSVHKVTEKFAASEMENFSMFQYVIELNRELEESSDELMSLHMNIDAQRKLHNLRGIQQQEKLARIELELENTQKEVGSAEKELESLETLLKDLLEGITRIFRMCKCSNAPLMELLGNNSSINMQNVLLYLEILEKKINELIVNTYYKEKKDKKKGAVRIIGEEKYKYHLIAVDELVDKDPCPLKNEMLILYLNFRCVEQSLVSDVIDSLQKVMNKDQIKEKLAEAIEKRGFSDVVHNVSGCHLPKSRAIIQKRYQ</sequence>